<accession>A0A484BND8</accession>
<keyword evidence="3" id="KW-1185">Reference proteome</keyword>
<evidence type="ECO:0000313" key="3">
    <source>
        <dbReference type="Proteomes" id="UP000295192"/>
    </source>
</evidence>
<sequence>MSGTVNTQKSSSSSSSISSEDISQHQDEDEDEDKSFRHQHRNEASSHRSTKAAQVRPGDQPAGSPVNG</sequence>
<feature type="compositionally biased region" description="Low complexity" evidence="1">
    <location>
        <begin position="10"/>
        <end position="19"/>
    </location>
</feature>
<proteinExistence type="predicted"/>
<reference evidence="2 3" key="1">
    <citation type="journal article" date="2019" name="J. Hered.">
        <title>An Improved Genome Assembly for Drosophila navojoa, the Basal Species in the mojavensis Cluster.</title>
        <authorList>
            <person name="Vanderlinde T."/>
            <person name="Dupim E.G."/>
            <person name="Nazario-Yepiz N.O."/>
            <person name="Carvalho A.B."/>
        </authorList>
    </citation>
    <scope>NUCLEOTIDE SEQUENCE [LARGE SCALE GENOMIC DNA]</scope>
    <source>
        <strain evidence="2">Navoj_Jal97</strain>
        <tissue evidence="2">Whole organism</tissue>
    </source>
</reference>
<organism evidence="2 3">
    <name type="scientific">Drosophila navojoa</name>
    <name type="common">Fruit fly</name>
    <dbReference type="NCBI Taxonomy" id="7232"/>
    <lineage>
        <taxon>Eukaryota</taxon>
        <taxon>Metazoa</taxon>
        <taxon>Ecdysozoa</taxon>
        <taxon>Arthropoda</taxon>
        <taxon>Hexapoda</taxon>
        <taxon>Insecta</taxon>
        <taxon>Pterygota</taxon>
        <taxon>Neoptera</taxon>
        <taxon>Endopterygota</taxon>
        <taxon>Diptera</taxon>
        <taxon>Brachycera</taxon>
        <taxon>Muscomorpha</taxon>
        <taxon>Ephydroidea</taxon>
        <taxon>Drosophilidae</taxon>
        <taxon>Drosophila</taxon>
    </lineage>
</organism>
<dbReference type="Proteomes" id="UP000295192">
    <property type="component" value="Unassembled WGS sequence"/>
</dbReference>
<dbReference type="AlphaFoldDB" id="A0A484BND8"/>
<dbReference type="EMBL" id="LSRL02000016">
    <property type="protein sequence ID" value="TDG50287.1"/>
    <property type="molecule type" value="Genomic_DNA"/>
</dbReference>
<name>A0A484BND8_DRONA</name>
<comment type="caution">
    <text evidence="2">The sequence shown here is derived from an EMBL/GenBank/DDBJ whole genome shotgun (WGS) entry which is preliminary data.</text>
</comment>
<evidence type="ECO:0000256" key="1">
    <source>
        <dbReference type="SAM" id="MobiDB-lite"/>
    </source>
</evidence>
<feature type="region of interest" description="Disordered" evidence="1">
    <location>
        <begin position="1"/>
        <end position="68"/>
    </location>
</feature>
<evidence type="ECO:0000313" key="2">
    <source>
        <dbReference type="EMBL" id="TDG50287.1"/>
    </source>
</evidence>
<protein>
    <submittedName>
        <fullName evidence="2">Uncharacterized protein</fullName>
    </submittedName>
</protein>
<gene>
    <name evidence="2" type="ORF">AWZ03_003192</name>
</gene>